<keyword evidence="1" id="KW-0812">Transmembrane</keyword>
<dbReference type="KEGG" id="ptes:JQU52_04755"/>
<name>A0A892ZJQ9_9NEIS</name>
<proteinExistence type="predicted"/>
<dbReference type="AlphaFoldDB" id="A0A892ZJQ9"/>
<protein>
    <submittedName>
        <fullName evidence="2">DoxX-like family protein</fullName>
    </submittedName>
</protein>
<keyword evidence="1" id="KW-0472">Membrane</keyword>
<feature type="transmembrane region" description="Helical" evidence="1">
    <location>
        <begin position="47"/>
        <end position="66"/>
    </location>
</feature>
<keyword evidence="3" id="KW-1185">Reference proteome</keyword>
<dbReference type="EMBL" id="CP069798">
    <property type="protein sequence ID" value="QRQ82700.1"/>
    <property type="molecule type" value="Genomic_DNA"/>
</dbReference>
<evidence type="ECO:0000313" key="2">
    <source>
        <dbReference type="EMBL" id="QRQ82700.1"/>
    </source>
</evidence>
<evidence type="ECO:0000256" key="1">
    <source>
        <dbReference type="SAM" id="Phobius"/>
    </source>
</evidence>
<gene>
    <name evidence="2" type="ORF">JQU52_04755</name>
</gene>
<sequence>MMHKPIPLYLSASLGVLWLWSGMQPLLTAPQQSLALLAQLGMPTPAQWPLLLAASAWDVLLGVACFSRWRAYSWLWAVQLATVLAYSVMIAVGLPEYWLHPFAPLLKNLPIAALMLYLWQQSHCDLKIGAK</sequence>
<evidence type="ECO:0000313" key="3">
    <source>
        <dbReference type="Proteomes" id="UP000653156"/>
    </source>
</evidence>
<dbReference type="Proteomes" id="UP000653156">
    <property type="component" value="Chromosome"/>
</dbReference>
<dbReference type="Pfam" id="PF13781">
    <property type="entry name" value="DoxX_3"/>
    <property type="match status" value="1"/>
</dbReference>
<feature type="transmembrane region" description="Helical" evidence="1">
    <location>
        <begin position="73"/>
        <end position="92"/>
    </location>
</feature>
<keyword evidence="1" id="KW-1133">Transmembrane helix</keyword>
<dbReference type="InterPro" id="IPR025695">
    <property type="entry name" value="DoxX-like"/>
</dbReference>
<dbReference type="RefSeq" id="WP_230339988.1">
    <property type="nucleotide sequence ID" value="NZ_CP069798.1"/>
</dbReference>
<accession>A0A892ZJQ9</accession>
<reference evidence="2" key="1">
    <citation type="submission" date="2021-02" db="EMBL/GenBank/DDBJ databases">
        <title>Neisseriaceae sp. 26B isolated from the cloaca of a Common Toad-headed Turtle (Mesoclemmys nasuta).</title>
        <authorList>
            <person name="Spergser J."/>
            <person name="Busse H.-J."/>
        </authorList>
    </citation>
    <scope>NUCLEOTIDE SEQUENCE</scope>
    <source>
        <strain evidence="2">26B</strain>
    </source>
</reference>
<organism evidence="2 3">
    <name type="scientific">Paralysiella testudinis</name>
    <dbReference type="NCBI Taxonomy" id="2809020"/>
    <lineage>
        <taxon>Bacteria</taxon>
        <taxon>Pseudomonadati</taxon>
        <taxon>Pseudomonadota</taxon>
        <taxon>Betaproteobacteria</taxon>
        <taxon>Neisseriales</taxon>
        <taxon>Neisseriaceae</taxon>
        <taxon>Paralysiella</taxon>
    </lineage>
</organism>
<feature type="transmembrane region" description="Helical" evidence="1">
    <location>
        <begin position="98"/>
        <end position="119"/>
    </location>
</feature>